<dbReference type="PANTHER" id="PTHR43132">
    <property type="entry name" value="ARSENICAL RESISTANCE OPERON REPRESSOR ARSR-RELATED"/>
    <property type="match status" value="1"/>
</dbReference>
<dbReference type="RefSeq" id="WP_225277733.1">
    <property type="nucleotide sequence ID" value="NZ_BMNK01000032.1"/>
</dbReference>
<evidence type="ECO:0000259" key="5">
    <source>
        <dbReference type="SMART" id="SM00418"/>
    </source>
</evidence>
<sequence>MTCSLRRWKVEDLQQRLDEVCAVRYRLGDSARHAAARLIIALRDERRDRPALPSSPEGASQSHLFPKSCWINYNPKVSLENQDDLVPLRALANPLRIRIVSLLTGASMSATEVADELGIAHASASYHLRQLAKAGFLQQTDERPRAGKGRPQLRYRYDPSSGERLDRSEGRQIVHRAMSTDLARRLAETDRQRTSMDAEVWLARPVWEEIVGLIDQAVALLHDKAGPPHDGVKVSMTALLLELRDER</sequence>
<dbReference type="SMART" id="SM00418">
    <property type="entry name" value="HTH_ARSR"/>
    <property type="match status" value="1"/>
</dbReference>
<evidence type="ECO:0000256" key="2">
    <source>
        <dbReference type="ARBA" id="ARBA00023125"/>
    </source>
</evidence>
<dbReference type="Gene3D" id="1.10.10.10">
    <property type="entry name" value="Winged helix-like DNA-binding domain superfamily/Winged helix DNA-binding domain"/>
    <property type="match status" value="1"/>
</dbReference>
<dbReference type="EMBL" id="BMNK01000032">
    <property type="protein sequence ID" value="GGP18652.1"/>
    <property type="molecule type" value="Genomic_DNA"/>
</dbReference>
<comment type="caution">
    <text evidence="6">The sequence shown here is derived from an EMBL/GenBank/DDBJ whole genome shotgun (WGS) entry which is preliminary data.</text>
</comment>
<organism evidence="6 7">
    <name type="scientific">Nonomuraea glycinis</name>
    <dbReference type="NCBI Taxonomy" id="2047744"/>
    <lineage>
        <taxon>Bacteria</taxon>
        <taxon>Bacillati</taxon>
        <taxon>Actinomycetota</taxon>
        <taxon>Actinomycetes</taxon>
        <taxon>Streptosporangiales</taxon>
        <taxon>Streptosporangiaceae</taxon>
        <taxon>Nonomuraea</taxon>
    </lineage>
</organism>
<evidence type="ECO:0000256" key="4">
    <source>
        <dbReference type="SAM" id="MobiDB-lite"/>
    </source>
</evidence>
<dbReference type="GO" id="GO:0003677">
    <property type="term" value="F:DNA binding"/>
    <property type="evidence" value="ECO:0007669"/>
    <property type="project" value="UniProtKB-KW"/>
</dbReference>
<reference evidence="6" key="1">
    <citation type="journal article" date="2014" name="Int. J. Syst. Evol. Microbiol.">
        <title>Complete genome sequence of Corynebacterium casei LMG S-19264T (=DSM 44701T), isolated from a smear-ripened cheese.</title>
        <authorList>
            <consortium name="US DOE Joint Genome Institute (JGI-PGF)"/>
            <person name="Walter F."/>
            <person name="Albersmeier A."/>
            <person name="Kalinowski J."/>
            <person name="Ruckert C."/>
        </authorList>
    </citation>
    <scope>NUCLEOTIDE SEQUENCE</scope>
    <source>
        <strain evidence="6">CGMCC 4.7430</strain>
    </source>
</reference>
<keyword evidence="2" id="KW-0238">DNA-binding</keyword>
<dbReference type="PANTHER" id="PTHR43132:SF2">
    <property type="entry name" value="ARSENICAL RESISTANCE OPERON REPRESSOR ARSR-RELATED"/>
    <property type="match status" value="1"/>
</dbReference>
<dbReference type="GO" id="GO:0003700">
    <property type="term" value="F:DNA-binding transcription factor activity"/>
    <property type="evidence" value="ECO:0007669"/>
    <property type="project" value="InterPro"/>
</dbReference>
<feature type="compositionally biased region" description="Basic and acidic residues" evidence="4">
    <location>
        <begin position="155"/>
        <end position="168"/>
    </location>
</feature>
<feature type="domain" description="HTH arsR-type" evidence="5">
    <location>
        <begin position="86"/>
        <end position="191"/>
    </location>
</feature>
<feature type="region of interest" description="Disordered" evidence="4">
    <location>
        <begin position="137"/>
        <end position="168"/>
    </location>
</feature>
<dbReference type="InterPro" id="IPR051011">
    <property type="entry name" value="Metal_resp_trans_reg"/>
</dbReference>
<keyword evidence="3" id="KW-0804">Transcription</keyword>
<protein>
    <recommendedName>
        <fullName evidence="5">HTH arsR-type domain-containing protein</fullName>
    </recommendedName>
</protein>
<dbReference type="InterPro" id="IPR036388">
    <property type="entry name" value="WH-like_DNA-bd_sf"/>
</dbReference>
<evidence type="ECO:0000313" key="6">
    <source>
        <dbReference type="EMBL" id="GGP18652.1"/>
    </source>
</evidence>
<dbReference type="Proteomes" id="UP000660745">
    <property type="component" value="Unassembled WGS sequence"/>
</dbReference>
<keyword evidence="1" id="KW-0805">Transcription regulation</keyword>
<gene>
    <name evidence="6" type="ORF">GCM10012278_91510</name>
</gene>
<evidence type="ECO:0000313" key="7">
    <source>
        <dbReference type="Proteomes" id="UP000660745"/>
    </source>
</evidence>
<proteinExistence type="predicted"/>
<dbReference type="InterPro" id="IPR001845">
    <property type="entry name" value="HTH_ArsR_DNA-bd_dom"/>
</dbReference>
<dbReference type="SUPFAM" id="SSF46785">
    <property type="entry name" value="Winged helix' DNA-binding domain"/>
    <property type="match status" value="1"/>
</dbReference>
<evidence type="ECO:0000256" key="1">
    <source>
        <dbReference type="ARBA" id="ARBA00023015"/>
    </source>
</evidence>
<reference evidence="6" key="2">
    <citation type="submission" date="2020-09" db="EMBL/GenBank/DDBJ databases">
        <authorList>
            <person name="Sun Q."/>
            <person name="Zhou Y."/>
        </authorList>
    </citation>
    <scope>NUCLEOTIDE SEQUENCE</scope>
    <source>
        <strain evidence="6">CGMCC 4.7430</strain>
    </source>
</reference>
<dbReference type="PRINTS" id="PR00778">
    <property type="entry name" value="HTHARSR"/>
</dbReference>
<evidence type="ECO:0000256" key="3">
    <source>
        <dbReference type="ARBA" id="ARBA00023163"/>
    </source>
</evidence>
<dbReference type="InterPro" id="IPR036390">
    <property type="entry name" value="WH_DNA-bd_sf"/>
</dbReference>
<name>A0A918EC25_9ACTN</name>
<dbReference type="AlphaFoldDB" id="A0A918EC25"/>
<dbReference type="Pfam" id="PF12840">
    <property type="entry name" value="HTH_20"/>
    <property type="match status" value="1"/>
</dbReference>
<dbReference type="CDD" id="cd00090">
    <property type="entry name" value="HTH_ARSR"/>
    <property type="match status" value="1"/>
</dbReference>
<keyword evidence="7" id="KW-1185">Reference proteome</keyword>
<dbReference type="InterPro" id="IPR011991">
    <property type="entry name" value="ArsR-like_HTH"/>
</dbReference>
<accession>A0A918EC25</accession>